<evidence type="ECO:0000313" key="4">
    <source>
        <dbReference type="Proteomes" id="UP000075621"/>
    </source>
</evidence>
<dbReference type="PANTHER" id="PTHR12526:SF630">
    <property type="entry name" value="GLYCOSYLTRANSFERASE"/>
    <property type="match status" value="1"/>
</dbReference>
<dbReference type="Proteomes" id="UP000075621">
    <property type="component" value="Unassembled WGS sequence"/>
</dbReference>
<organism evidence="3 4">
    <name type="scientific">Pseudoalteromonas agarivorans</name>
    <dbReference type="NCBI Taxonomy" id="176102"/>
    <lineage>
        <taxon>Bacteria</taxon>
        <taxon>Pseudomonadati</taxon>
        <taxon>Pseudomonadota</taxon>
        <taxon>Gammaproteobacteria</taxon>
        <taxon>Alteromonadales</taxon>
        <taxon>Pseudoalteromonadaceae</taxon>
        <taxon>Pseudoalteromonas</taxon>
    </lineage>
</organism>
<dbReference type="InterPro" id="IPR001296">
    <property type="entry name" value="Glyco_trans_1"/>
</dbReference>
<reference evidence="3 4" key="1">
    <citation type="submission" date="2016-03" db="EMBL/GenBank/DDBJ databases">
        <authorList>
            <person name="Zhang H."/>
            <person name="Liu R."/>
            <person name="Wang M."/>
            <person name="Wang H."/>
            <person name="Wang L."/>
            <person name="Song L."/>
        </authorList>
    </citation>
    <scope>NUCLEOTIDE SEQUENCE [LARGE SCALE GENOMIC DNA]</scope>
    <source>
        <strain evidence="3 4">DSM 16098</strain>
    </source>
</reference>
<feature type="domain" description="Glycosyltransferase subfamily 4-like N-terminal" evidence="2">
    <location>
        <begin position="14"/>
        <end position="167"/>
    </location>
</feature>
<feature type="domain" description="Glycosyl transferase family 1" evidence="1">
    <location>
        <begin position="176"/>
        <end position="331"/>
    </location>
</feature>
<dbReference type="Pfam" id="PF00534">
    <property type="entry name" value="Glycos_transf_1"/>
    <property type="match status" value="1"/>
</dbReference>
<gene>
    <name evidence="3" type="ORF">A2I98_14350</name>
</gene>
<evidence type="ECO:0008006" key="5">
    <source>
        <dbReference type="Google" id="ProtNLM"/>
    </source>
</evidence>
<dbReference type="PANTHER" id="PTHR12526">
    <property type="entry name" value="GLYCOSYLTRANSFERASE"/>
    <property type="match status" value="1"/>
</dbReference>
<proteinExistence type="predicted"/>
<evidence type="ECO:0000259" key="1">
    <source>
        <dbReference type="Pfam" id="PF00534"/>
    </source>
</evidence>
<evidence type="ECO:0000313" key="3">
    <source>
        <dbReference type="EMBL" id="KYL33211.1"/>
    </source>
</evidence>
<dbReference type="SUPFAM" id="SSF53756">
    <property type="entry name" value="UDP-Glycosyltransferase/glycogen phosphorylase"/>
    <property type="match status" value="1"/>
</dbReference>
<comment type="caution">
    <text evidence="3">The sequence shown here is derived from an EMBL/GenBank/DDBJ whole genome shotgun (WGS) entry which is preliminary data.</text>
</comment>
<dbReference type="RefSeq" id="WP_064386172.1">
    <property type="nucleotide sequence ID" value="NZ_LVCM01000016.1"/>
</dbReference>
<dbReference type="Pfam" id="PF13439">
    <property type="entry name" value="Glyco_transf_4"/>
    <property type="match status" value="1"/>
</dbReference>
<evidence type="ECO:0000259" key="2">
    <source>
        <dbReference type="Pfam" id="PF13439"/>
    </source>
</evidence>
<dbReference type="EMBL" id="LVCM01000016">
    <property type="protein sequence ID" value="KYL33211.1"/>
    <property type="molecule type" value="Genomic_DNA"/>
</dbReference>
<protein>
    <recommendedName>
        <fullName evidence="5">Glycosyltransferase family 4 protein</fullName>
    </recommendedName>
</protein>
<accession>A0ABR5VSH0</accession>
<dbReference type="InterPro" id="IPR028098">
    <property type="entry name" value="Glyco_trans_4-like_N"/>
</dbReference>
<dbReference type="CDD" id="cd03820">
    <property type="entry name" value="GT4_AmsD-like"/>
    <property type="match status" value="1"/>
</dbReference>
<name>A0ABR5VSH0_9GAMM</name>
<sequence length="356" mass="39958">MKVLFLCSNLNNTGGTERVGSIIANQLSESGYDVFFASLMGGENPFFPLSDNIKTLSLFKSTGRSFLRAPLIIYRLRKILKDNDIDVVIAIESMLTLFTLPSVLGLPVKHVCWEHFNFKSDLGRSSRRVARQLAARYSDSIVTLTERDKRYWLANTKHKSQVTAIANPCPFVVQESEYKSESKTVLSVGRLAPQKGFDLLLSAWVEVIKLAPDWKLQIVGDGDDKKQLATFISANNISTSVELVGKTNNIQKYYDDAGIYCLSSRFEGFPMVLLETLSFGLPVVSFDCDTGPEEVLENTGGILVKPYDTHSLALALLELMNDKQKRESISIMSKEKAQKYQPDTIIEHWKKLLEEL</sequence>
<dbReference type="Gene3D" id="3.40.50.2000">
    <property type="entry name" value="Glycogen Phosphorylase B"/>
    <property type="match status" value="2"/>
</dbReference>